<dbReference type="GO" id="GO:0005829">
    <property type="term" value="C:cytosol"/>
    <property type="evidence" value="ECO:0007669"/>
    <property type="project" value="TreeGrafter"/>
</dbReference>
<evidence type="ECO:0000256" key="1">
    <source>
        <dbReference type="ARBA" id="ARBA00007957"/>
    </source>
</evidence>
<keyword evidence="8" id="KW-0963">Cytoplasm</keyword>
<sequence>MTHNNPPFPSADHDHKNCVSHALKNAEAYCQQQGLRLTKLRHQVLELIWANHQPVGAYELLDQLTHEGRKAAPPTVYRALDFLMENGLVHRISSRNAYVGCSNAGHEHTAQFLICESCGQVAELDNAQIGSVIAKGANQLGFTVAQWTLEISGTCDQCKHRSQDE</sequence>
<dbReference type="Proteomes" id="UP000886667">
    <property type="component" value="Unassembled WGS sequence"/>
</dbReference>
<comment type="cofactor">
    <cofactor evidence="7">
        <name>Zn(2+)</name>
        <dbReference type="ChEBI" id="CHEBI:29105"/>
    </cofactor>
    <text evidence="7">Binds 1 zinc ion per subunit.</text>
</comment>
<dbReference type="GO" id="GO:0003700">
    <property type="term" value="F:DNA-binding transcription factor activity"/>
    <property type="evidence" value="ECO:0007669"/>
    <property type="project" value="UniProtKB-UniRule"/>
</dbReference>
<comment type="subunit">
    <text evidence="8">Homodimer.</text>
</comment>
<dbReference type="InterPro" id="IPR043135">
    <property type="entry name" value="Fur_C"/>
</dbReference>
<comment type="subcellular location">
    <subcellularLocation>
        <location evidence="8">Cytoplasm</location>
    </subcellularLocation>
</comment>
<name>A0A9E4KCC3_9GAMM</name>
<dbReference type="InterPro" id="IPR002481">
    <property type="entry name" value="FUR"/>
</dbReference>
<evidence type="ECO:0000256" key="5">
    <source>
        <dbReference type="ARBA" id="ARBA00023125"/>
    </source>
</evidence>
<evidence type="ECO:0000256" key="6">
    <source>
        <dbReference type="ARBA" id="ARBA00023163"/>
    </source>
</evidence>
<dbReference type="PANTHER" id="PTHR33202">
    <property type="entry name" value="ZINC UPTAKE REGULATION PROTEIN"/>
    <property type="match status" value="1"/>
</dbReference>
<feature type="binding site" evidence="7">
    <location>
        <position position="115"/>
    </location>
    <ligand>
        <name>Zn(2+)</name>
        <dbReference type="ChEBI" id="CHEBI:29105"/>
    </ligand>
</feature>
<reference evidence="9" key="1">
    <citation type="journal article" date="2021" name="Proc. Natl. Acad. Sci. U.S.A.">
        <title>Global biogeography of chemosynthetic symbionts reveals both localized and globally distributed symbiont groups. .</title>
        <authorList>
            <person name="Osvatic J.T."/>
            <person name="Wilkins L.G.E."/>
            <person name="Leibrecht L."/>
            <person name="Leray M."/>
            <person name="Zauner S."/>
            <person name="Polzin J."/>
            <person name="Camacho Y."/>
            <person name="Gros O."/>
            <person name="van Gils J.A."/>
            <person name="Eisen J.A."/>
            <person name="Petersen J.M."/>
            <person name="Yuen B."/>
        </authorList>
    </citation>
    <scope>NUCLEOTIDE SEQUENCE</scope>
    <source>
        <strain evidence="9">MAGclacostrist064TRANS</strain>
    </source>
</reference>
<gene>
    <name evidence="8" type="primary">fur</name>
    <name evidence="9" type="ORF">JAZ07_07045</name>
</gene>
<dbReference type="GO" id="GO:0000976">
    <property type="term" value="F:transcription cis-regulatory region binding"/>
    <property type="evidence" value="ECO:0007669"/>
    <property type="project" value="TreeGrafter"/>
</dbReference>
<dbReference type="SUPFAM" id="SSF46785">
    <property type="entry name" value="Winged helix' DNA-binding domain"/>
    <property type="match status" value="1"/>
</dbReference>
<comment type="caution">
    <text evidence="9">The sequence shown here is derived from an EMBL/GenBank/DDBJ whole genome shotgun (WGS) entry which is preliminary data.</text>
</comment>
<keyword evidence="3 7" id="KW-0862">Zinc</keyword>
<evidence type="ECO:0000256" key="3">
    <source>
        <dbReference type="ARBA" id="ARBA00022833"/>
    </source>
</evidence>
<evidence type="ECO:0000313" key="10">
    <source>
        <dbReference type="Proteomes" id="UP000886667"/>
    </source>
</evidence>
<evidence type="ECO:0000256" key="8">
    <source>
        <dbReference type="RuleBase" id="RU364037"/>
    </source>
</evidence>
<feature type="binding site" evidence="7">
    <location>
        <position position="158"/>
    </location>
    <ligand>
        <name>Zn(2+)</name>
        <dbReference type="ChEBI" id="CHEBI:29105"/>
    </ligand>
</feature>
<feature type="binding site" evidence="7">
    <location>
        <position position="118"/>
    </location>
    <ligand>
        <name>Zn(2+)</name>
        <dbReference type="ChEBI" id="CHEBI:29105"/>
    </ligand>
</feature>
<protein>
    <recommendedName>
        <fullName evidence="8">Ferric uptake regulation protein</fullName>
    </recommendedName>
</protein>
<evidence type="ECO:0000256" key="2">
    <source>
        <dbReference type="ARBA" id="ARBA00022491"/>
    </source>
</evidence>
<accession>A0A9E4KCC3</accession>
<proteinExistence type="inferred from homology"/>
<keyword evidence="8" id="KW-0408">Iron</keyword>
<comment type="similarity">
    <text evidence="1 8">Belongs to the Fur family.</text>
</comment>
<dbReference type="AlphaFoldDB" id="A0A9E4KCC3"/>
<dbReference type="GO" id="GO:0045892">
    <property type="term" value="P:negative regulation of DNA-templated transcription"/>
    <property type="evidence" value="ECO:0007669"/>
    <property type="project" value="TreeGrafter"/>
</dbReference>
<dbReference type="InterPro" id="IPR036390">
    <property type="entry name" value="WH_DNA-bd_sf"/>
</dbReference>
<keyword evidence="6 8" id="KW-0804">Transcription</keyword>
<keyword evidence="5 8" id="KW-0238">DNA-binding</keyword>
<dbReference type="GO" id="GO:0008270">
    <property type="term" value="F:zinc ion binding"/>
    <property type="evidence" value="ECO:0007669"/>
    <property type="project" value="TreeGrafter"/>
</dbReference>
<dbReference type="Gene3D" id="3.30.1490.190">
    <property type="match status" value="1"/>
</dbReference>
<evidence type="ECO:0000256" key="7">
    <source>
        <dbReference type="PIRSR" id="PIRSR602481-1"/>
    </source>
</evidence>
<evidence type="ECO:0000313" key="9">
    <source>
        <dbReference type="EMBL" id="MCG7946092.1"/>
    </source>
</evidence>
<dbReference type="EMBL" id="JAEPCM010000227">
    <property type="protein sequence ID" value="MCG7946092.1"/>
    <property type="molecule type" value="Genomic_DNA"/>
</dbReference>
<feature type="binding site" evidence="7">
    <location>
        <position position="155"/>
    </location>
    <ligand>
        <name>Zn(2+)</name>
        <dbReference type="ChEBI" id="CHEBI:29105"/>
    </ligand>
</feature>
<dbReference type="Pfam" id="PF01475">
    <property type="entry name" value="FUR"/>
    <property type="match status" value="1"/>
</dbReference>
<evidence type="ECO:0000256" key="4">
    <source>
        <dbReference type="ARBA" id="ARBA00023015"/>
    </source>
</evidence>
<keyword evidence="4 8" id="KW-0805">Transcription regulation</keyword>
<dbReference type="Gene3D" id="1.10.10.10">
    <property type="entry name" value="Winged helix-like DNA-binding domain superfamily/Winged helix DNA-binding domain"/>
    <property type="match status" value="1"/>
</dbReference>
<keyword evidence="2 8" id="KW-0678">Repressor</keyword>
<keyword evidence="7 8" id="KW-0479">Metal-binding</keyword>
<dbReference type="GO" id="GO:1900376">
    <property type="term" value="P:regulation of secondary metabolite biosynthetic process"/>
    <property type="evidence" value="ECO:0007669"/>
    <property type="project" value="TreeGrafter"/>
</dbReference>
<dbReference type="InterPro" id="IPR036388">
    <property type="entry name" value="WH-like_DNA-bd_sf"/>
</dbReference>
<dbReference type="CDD" id="cd07153">
    <property type="entry name" value="Fur_like"/>
    <property type="match status" value="1"/>
</dbReference>
<organism evidence="9 10">
    <name type="scientific">Candidatus Thiodiazotropha taylori</name>
    <dbReference type="NCBI Taxonomy" id="2792791"/>
    <lineage>
        <taxon>Bacteria</taxon>
        <taxon>Pseudomonadati</taxon>
        <taxon>Pseudomonadota</taxon>
        <taxon>Gammaproteobacteria</taxon>
        <taxon>Chromatiales</taxon>
        <taxon>Sedimenticolaceae</taxon>
        <taxon>Candidatus Thiodiazotropha</taxon>
    </lineage>
</organism>
<dbReference type="PANTHER" id="PTHR33202:SF6">
    <property type="entry name" value="ZINC UPTAKE REGULATION PROTEIN"/>
    <property type="match status" value="1"/>
</dbReference>